<dbReference type="PANTHER" id="PTHR36181:SF4">
    <property type="entry name" value="LAGLIDADG ENDONUCLEASE"/>
    <property type="match status" value="1"/>
</dbReference>
<dbReference type="AlphaFoldDB" id="A0A482DT52"/>
<dbReference type="PANTHER" id="PTHR36181">
    <property type="entry name" value="INTRON-ENCODED ENDONUCLEASE AI3-RELATED"/>
    <property type="match status" value="1"/>
</dbReference>
<dbReference type="Pfam" id="PF00961">
    <property type="entry name" value="LAGLIDADG_1"/>
    <property type="match status" value="2"/>
</dbReference>
<feature type="domain" description="Homing endonuclease LAGLIDADG" evidence="1">
    <location>
        <begin position="60"/>
        <end position="136"/>
    </location>
</feature>
<dbReference type="InterPro" id="IPR051289">
    <property type="entry name" value="LAGLIDADG_Endonuclease"/>
</dbReference>
<proteinExistence type="predicted"/>
<dbReference type="InterPro" id="IPR027434">
    <property type="entry name" value="Homing_endonucl"/>
</dbReference>
<geneLocation type="mitochondrion" evidence="2"/>
<keyword evidence="2" id="KW-0496">Mitochondrion</keyword>
<dbReference type="EMBL" id="MK550697">
    <property type="protein sequence ID" value="QBM09633.1"/>
    <property type="molecule type" value="Genomic_DNA"/>
</dbReference>
<dbReference type="SUPFAM" id="SSF55608">
    <property type="entry name" value="Homing endonucleases"/>
    <property type="match status" value="2"/>
</dbReference>
<evidence type="ECO:0000259" key="1">
    <source>
        <dbReference type="Pfam" id="PF00961"/>
    </source>
</evidence>
<gene>
    <name evidence="2" type="primary">orf300</name>
</gene>
<sequence length="300" mass="34426">MIKIFSMTQFIFSSDILLTLAYCYALPIVGIPSSKTRSKRSEWLSEAEYLAVPKSFLSFLVGFIDADGCIYIKQGKNVTLKLVISLHLNDIVTLQYIHSVLKIGKIQTYPLSKSPTVRLIFNRTELQEVLFPLFLHHGIFFLTKNRNAQYDLAMHILKNNIKTSSEPIKSVTVVNKQPETAEEYLNLSFFKNWIVGFTCGEGSFFIKANNDGCFQLKQKFHFLLFYALKLVFNTNRKITIDKGLYTQFGVSSKSDIQEVINFFSFSGHHPLVGLKNIQYSVWIENLKYSSRYSKLNFPSS</sequence>
<evidence type="ECO:0000313" key="2">
    <source>
        <dbReference type="EMBL" id="QBM09633.1"/>
    </source>
</evidence>
<dbReference type="GO" id="GO:0004519">
    <property type="term" value="F:endonuclease activity"/>
    <property type="evidence" value="ECO:0007669"/>
    <property type="project" value="InterPro"/>
</dbReference>
<dbReference type="Gene3D" id="3.10.28.10">
    <property type="entry name" value="Homing endonucleases"/>
    <property type="match status" value="2"/>
</dbReference>
<dbReference type="InterPro" id="IPR004860">
    <property type="entry name" value="LAGLIDADG_dom"/>
</dbReference>
<name>A0A482DT52_9PEZI</name>
<feature type="domain" description="Homing endonuclease LAGLIDADG" evidence="1">
    <location>
        <begin position="194"/>
        <end position="284"/>
    </location>
</feature>
<accession>A0A482DT52</accession>
<organism evidence="2">
    <name type="scientific">Dactylella sp</name>
    <dbReference type="NCBI Taxonomy" id="1814903"/>
    <lineage>
        <taxon>Eukaryota</taxon>
        <taxon>Fungi</taxon>
        <taxon>Dikarya</taxon>
        <taxon>Ascomycota</taxon>
        <taxon>Pezizomycotina</taxon>
        <taxon>Orbiliomycetes</taxon>
        <taxon>Orbiliales</taxon>
        <taxon>Orbiliaceae</taxon>
        <taxon>Dactylella</taxon>
    </lineage>
</organism>
<protein>
    <recommendedName>
        <fullName evidence="1">Homing endonuclease LAGLIDADG domain-containing protein</fullName>
    </recommendedName>
</protein>
<dbReference type="GO" id="GO:0005739">
    <property type="term" value="C:mitochondrion"/>
    <property type="evidence" value="ECO:0007669"/>
    <property type="project" value="UniProtKB-ARBA"/>
</dbReference>
<reference evidence="2" key="1">
    <citation type="submission" date="2019-02" db="EMBL/GenBank/DDBJ databases">
        <authorList>
            <person name="Fang M.L."/>
            <person name="Zhang Y."/>
        </authorList>
    </citation>
    <scope>NUCLEOTIDE SEQUENCE</scope>
    <source>
        <strain evidence="2">YMF1.01838</strain>
    </source>
</reference>